<feature type="binding site" evidence="7">
    <location>
        <position position="232"/>
    </location>
    <ligand>
        <name>NADP(+)</name>
        <dbReference type="ChEBI" id="CHEBI:58349"/>
    </ligand>
</feature>
<evidence type="ECO:0000256" key="5">
    <source>
        <dbReference type="ARBA" id="ARBA00023239"/>
    </source>
</evidence>
<dbReference type="PANTHER" id="PTHR43715:SF1">
    <property type="entry name" value="GDP-MANNOSE 4,6 DEHYDRATASE"/>
    <property type="match status" value="1"/>
</dbReference>
<feature type="domain" description="NAD(P)-binding" evidence="8">
    <location>
        <begin position="13"/>
        <end position="337"/>
    </location>
</feature>
<dbReference type="GO" id="GO:0008446">
    <property type="term" value="F:GDP-mannose 4,6-dehydratase activity"/>
    <property type="evidence" value="ECO:0007669"/>
    <property type="project" value="UniProtKB-UniRule"/>
</dbReference>
<sequence length="352" mass="40091">MENTNQAKKKAFLTGITGQDGSYLTDFLLAKNYEVHGLVRHSSVFNRQRLEHIYQATRRSAQSFLEYGTDIEQKSNLILHYGDLSDGSSLARLIAKIQPDEIYNLGAQSHVQISFDIPEYTGEITGLGTVRLLEAIRETKIKTKFYQASSSEMFGNAEETPQKETTAFRPRSPYGCAKVYAYHTAVNYREAYGLFICNGILFNHESPRRGENFVTRKIAKGVAEIVAGKRDHIYLGNLEAKRDWGYAPEYVEAMWLMMQQEQGDDYVIATGETHSVGEFTEEIFSLAGIDNWEKYIKKNPIYYRPTEINALIGDATKAKNKLGWEPKIRFKELARIMLDAELKKLGIIVIRN</sequence>
<comment type="caution">
    <text evidence="7">Lacks conserved residue(s) required for the propagation of feature annotation.</text>
</comment>
<accession>A0A1F5RJV9</accession>
<dbReference type="SUPFAM" id="SSF51735">
    <property type="entry name" value="NAD(P)-binding Rossmann-fold domains"/>
    <property type="match status" value="1"/>
</dbReference>
<keyword evidence="7" id="KW-0521">NADP</keyword>
<dbReference type="InterPro" id="IPR016040">
    <property type="entry name" value="NAD(P)-bd_dom"/>
</dbReference>
<dbReference type="InterPro" id="IPR006368">
    <property type="entry name" value="GDP_Man_deHydtase"/>
</dbReference>
<dbReference type="FunFam" id="3.40.50.720:FF:000924">
    <property type="entry name" value="GDP-mannose 4,6 dehydratase"/>
    <property type="match status" value="1"/>
</dbReference>
<evidence type="ECO:0000256" key="3">
    <source>
        <dbReference type="ARBA" id="ARBA00009263"/>
    </source>
</evidence>
<dbReference type="CDD" id="cd05260">
    <property type="entry name" value="GDP_MD_SDR_e"/>
    <property type="match status" value="1"/>
</dbReference>
<dbReference type="Proteomes" id="UP000177691">
    <property type="component" value="Unassembled WGS sequence"/>
</dbReference>
<dbReference type="GO" id="GO:0042351">
    <property type="term" value="P:'de novo' GDP-L-fucose biosynthetic process"/>
    <property type="evidence" value="ECO:0007669"/>
    <property type="project" value="TreeGrafter"/>
</dbReference>
<dbReference type="InterPro" id="IPR036291">
    <property type="entry name" value="NAD(P)-bd_dom_sf"/>
</dbReference>
<evidence type="ECO:0000259" key="8">
    <source>
        <dbReference type="Pfam" id="PF16363"/>
    </source>
</evidence>
<dbReference type="AlphaFoldDB" id="A0A1F5RJV9"/>
<evidence type="ECO:0000313" key="10">
    <source>
        <dbReference type="Proteomes" id="UP000177691"/>
    </source>
</evidence>
<comment type="similarity">
    <text evidence="3 7">Belongs to the NAD(P)-dependent epimerase/dehydratase family. GDP-mannose 4,6-dehydratase subfamily.</text>
</comment>
<gene>
    <name evidence="7" type="primary">gmd</name>
    <name evidence="9" type="ORF">A3D54_01620</name>
</gene>
<dbReference type="EMBL" id="MFFU01000062">
    <property type="protein sequence ID" value="OGF14622.1"/>
    <property type="molecule type" value="Genomic_DNA"/>
</dbReference>
<evidence type="ECO:0000256" key="1">
    <source>
        <dbReference type="ARBA" id="ARBA00000188"/>
    </source>
</evidence>
<evidence type="ECO:0000256" key="2">
    <source>
        <dbReference type="ARBA" id="ARBA00001937"/>
    </source>
</evidence>
<keyword evidence="5 7" id="KW-0456">Lyase</keyword>
<dbReference type="NCBIfam" id="TIGR01472">
    <property type="entry name" value="gmd"/>
    <property type="match status" value="1"/>
</dbReference>
<protein>
    <recommendedName>
        <fullName evidence="4 7">GDP-mannose 4,6-dehydratase</fullName>
        <ecNumber evidence="4 7">4.2.1.47</ecNumber>
    </recommendedName>
    <alternativeName>
        <fullName evidence="7">GDP-D-mannose dehydratase</fullName>
    </alternativeName>
</protein>
<reference evidence="9 10" key="1">
    <citation type="journal article" date="2016" name="Nat. Commun.">
        <title>Thousands of microbial genomes shed light on interconnected biogeochemical processes in an aquifer system.</title>
        <authorList>
            <person name="Anantharaman K."/>
            <person name="Brown C.T."/>
            <person name="Hug L.A."/>
            <person name="Sharon I."/>
            <person name="Castelle C.J."/>
            <person name="Probst A.J."/>
            <person name="Thomas B.C."/>
            <person name="Singh A."/>
            <person name="Wilkins M.J."/>
            <person name="Karaoz U."/>
            <person name="Brodie E.L."/>
            <person name="Williams K.H."/>
            <person name="Hubbard S.S."/>
            <person name="Banfield J.F."/>
        </authorList>
    </citation>
    <scope>NUCLEOTIDE SEQUENCE [LARGE SCALE GENOMIC DNA]</scope>
</reference>
<name>A0A1F5RJV9_9BACT</name>
<dbReference type="HAMAP" id="MF_00955">
    <property type="entry name" value="GDP_Man_dehydratase"/>
    <property type="match status" value="1"/>
</dbReference>
<comment type="cofactor">
    <cofactor evidence="2 7">
        <name>NADP(+)</name>
        <dbReference type="ChEBI" id="CHEBI:58349"/>
    </cofactor>
</comment>
<comment type="caution">
    <text evidence="9">The sequence shown here is derived from an EMBL/GenBank/DDBJ whole genome shotgun (WGS) entry which is preliminary data.</text>
</comment>
<dbReference type="Gene3D" id="3.90.25.10">
    <property type="entry name" value="UDP-galactose 4-epimerase, domain 1"/>
    <property type="match status" value="1"/>
</dbReference>
<comment type="function">
    <text evidence="6 7">Catalyzes the conversion of GDP-D-mannose to GDP-4-dehydro-6-deoxy-D-mannose.</text>
</comment>
<evidence type="ECO:0000313" key="9">
    <source>
        <dbReference type="EMBL" id="OGF14622.1"/>
    </source>
</evidence>
<evidence type="ECO:0000256" key="7">
    <source>
        <dbReference type="HAMAP-Rule" id="MF_00955"/>
    </source>
</evidence>
<dbReference type="PANTHER" id="PTHR43715">
    <property type="entry name" value="GDP-MANNOSE 4,6-DEHYDRATASE"/>
    <property type="match status" value="1"/>
</dbReference>
<evidence type="ECO:0000256" key="4">
    <source>
        <dbReference type="ARBA" id="ARBA00011989"/>
    </source>
</evidence>
<dbReference type="Pfam" id="PF16363">
    <property type="entry name" value="GDP_Man_Dehyd"/>
    <property type="match status" value="1"/>
</dbReference>
<organism evidence="9 10">
    <name type="scientific">Candidatus Falkowbacteria bacterium RIFCSPHIGHO2_02_FULL_45_15</name>
    <dbReference type="NCBI Taxonomy" id="1797987"/>
    <lineage>
        <taxon>Bacteria</taxon>
        <taxon>Candidatus Falkowiibacteriota</taxon>
    </lineage>
</organism>
<dbReference type="GO" id="GO:0070401">
    <property type="term" value="F:NADP+ binding"/>
    <property type="evidence" value="ECO:0007669"/>
    <property type="project" value="UniProtKB-UniRule"/>
</dbReference>
<evidence type="ECO:0000256" key="6">
    <source>
        <dbReference type="ARBA" id="ARBA00059383"/>
    </source>
</evidence>
<dbReference type="EC" id="4.2.1.47" evidence="4 7"/>
<comment type="catalytic activity">
    <reaction evidence="1 7">
        <text>GDP-alpha-D-mannose = GDP-4-dehydro-alpha-D-rhamnose + H2O</text>
        <dbReference type="Rhea" id="RHEA:23820"/>
        <dbReference type="ChEBI" id="CHEBI:15377"/>
        <dbReference type="ChEBI" id="CHEBI:57527"/>
        <dbReference type="ChEBI" id="CHEBI:57964"/>
        <dbReference type="EC" id="4.2.1.47"/>
    </reaction>
</comment>
<dbReference type="Gene3D" id="3.40.50.720">
    <property type="entry name" value="NAD(P)-binding Rossmann-like Domain"/>
    <property type="match status" value="1"/>
</dbReference>
<proteinExistence type="inferred from homology"/>